<dbReference type="GO" id="GO:0003964">
    <property type="term" value="F:RNA-directed DNA polymerase activity"/>
    <property type="evidence" value="ECO:0007669"/>
    <property type="project" value="UniProtKB-KW"/>
</dbReference>
<keyword evidence="1" id="KW-0808">Transferase</keyword>
<dbReference type="AlphaFoldDB" id="A0A5B6VPW7"/>
<evidence type="ECO:0000313" key="2">
    <source>
        <dbReference type="Proteomes" id="UP000325315"/>
    </source>
</evidence>
<dbReference type="OrthoDB" id="1936608at2759"/>
<protein>
    <submittedName>
        <fullName evidence="1">Reverse transcriptase</fullName>
    </submittedName>
</protein>
<evidence type="ECO:0000313" key="1">
    <source>
        <dbReference type="EMBL" id="KAA3471097.1"/>
    </source>
</evidence>
<sequence>MGLDYNEMCHVYFLFSYRLSTLMRLIVREGLIIGVKASLSGPQISHLLFAYDCILFGEANVNGAETLRMILKEYENCFGQCVKYDKFIVFYSSDTSKRD</sequence>
<keyword evidence="2" id="KW-1185">Reference proteome</keyword>
<organism evidence="1 2">
    <name type="scientific">Gossypium australe</name>
    <dbReference type="NCBI Taxonomy" id="47621"/>
    <lineage>
        <taxon>Eukaryota</taxon>
        <taxon>Viridiplantae</taxon>
        <taxon>Streptophyta</taxon>
        <taxon>Embryophyta</taxon>
        <taxon>Tracheophyta</taxon>
        <taxon>Spermatophyta</taxon>
        <taxon>Magnoliopsida</taxon>
        <taxon>eudicotyledons</taxon>
        <taxon>Gunneridae</taxon>
        <taxon>Pentapetalae</taxon>
        <taxon>rosids</taxon>
        <taxon>malvids</taxon>
        <taxon>Malvales</taxon>
        <taxon>Malvaceae</taxon>
        <taxon>Malvoideae</taxon>
        <taxon>Gossypium</taxon>
    </lineage>
</organism>
<comment type="caution">
    <text evidence="1">The sequence shown here is derived from an EMBL/GenBank/DDBJ whole genome shotgun (WGS) entry which is preliminary data.</text>
</comment>
<keyword evidence="1" id="KW-0548">Nucleotidyltransferase</keyword>
<gene>
    <name evidence="1" type="ORF">EPI10_016751</name>
</gene>
<keyword evidence="1" id="KW-0695">RNA-directed DNA polymerase</keyword>
<reference evidence="2" key="1">
    <citation type="journal article" date="2019" name="Plant Biotechnol. J.">
        <title>Genome sequencing of the Australian wild diploid species Gossypium australe highlights disease resistance and delayed gland morphogenesis.</title>
        <authorList>
            <person name="Cai Y."/>
            <person name="Cai X."/>
            <person name="Wang Q."/>
            <person name="Wang P."/>
            <person name="Zhang Y."/>
            <person name="Cai C."/>
            <person name="Xu Y."/>
            <person name="Wang K."/>
            <person name="Zhou Z."/>
            <person name="Wang C."/>
            <person name="Geng S."/>
            <person name="Li B."/>
            <person name="Dong Q."/>
            <person name="Hou Y."/>
            <person name="Wang H."/>
            <person name="Ai P."/>
            <person name="Liu Z."/>
            <person name="Yi F."/>
            <person name="Sun M."/>
            <person name="An G."/>
            <person name="Cheng J."/>
            <person name="Zhang Y."/>
            <person name="Shi Q."/>
            <person name="Xie Y."/>
            <person name="Shi X."/>
            <person name="Chang Y."/>
            <person name="Huang F."/>
            <person name="Chen Y."/>
            <person name="Hong S."/>
            <person name="Mi L."/>
            <person name="Sun Q."/>
            <person name="Zhang L."/>
            <person name="Zhou B."/>
            <person name="Peng R."/>
            <person name="Zhang X."/>
            <person name="Liu F."/>
        </authorList>
    </citation>
    <scope>NUCLEOTIDE SEQUENCE [LARGE SCALE GENOMIC DNA]</scope>
    <source>
        <strain evidence="2">cv. PA1801</strain>
    </source>
</reference>
<dbReference type="Proteomes" id="UP000325315">
    <property type="component" value="Unassembled WGS sequence"/>
</dbReference>
<proteinExistence type="predicted"/>
<accession>A0A5B6VPW7</accession>
<name>A0A5B6VPW7_9ROSI</name>
<dbReference type="EMBL" id="SMMG02000006">
    <property type="protein sequence ID" value="KAA3471097.1"/>
    <property type="molecule type" value="Genomic_DNA"/>
</dbReference>